<dbReference type="EMBL" id="CM042889">
    <property type="protein sequence ID" value="KAI4319343.1"/>
    <property type="molecule type" value="Genomic_DNA"/>
</dbReference>
<keyword evidence="2" id="KW-1185">Reference proteome</keyword>
<name>A0ACB9M5M6_9MYRT</name>
<accession>A0ACB9M5M6</accession>
<dbReference type="Proteomes" id="UP001057402">
    <property type="component" value="Chromosome 10"/>
</dbReference>
<comment type="caution">
    <text evidence="1">The sequence shown here is derived from an EMBL/GenBank/DDBJ whole genome shotgun (WGS) entry which is preliminary data.</text>
</comment>
<evidence type="ECO:0000313" key="2">
    <source>
        <dbReference type="Proteomes" id="UP001057402"/>
    </source>
</evidence>
<proteinExistence type="predicted"/>
<organism evidence="1 2">
    <name type="scientific">Melastoma candidum</name>
    <dbReference type="NCBI Taxonomy" id="119954"/>
    <lineage>
        <taxon>Eukaryota</taxon>
        <taxon>Viridiplantae</taxon>
        <taxon>Streptophyta</taxon>
        <taxon>Embryophyta</taxon>
        <taxon>Tracheophyta</taxon>
        <taxon>Spermatophyta</taxon>
        <taxon>Magnoliopsida</taxon>
        <taxon>eudicotyledons</taxon>
        <taxon>Gunneridae</taxon>
        <taxon>Pentapetalae</taxon>
        <taxon>rosids</taxon>
        <taxon>malvids</taxon>
        <taxon>Myrtales</taxon>
        <taxon>Melastomataceae</taxon>
        <taxon>Melastomatoideae</taxon>
        <taxon>Melastomateae</taxon>
        <taxon>Melastoma</taxon>
    </lineage>
</organism>
<protein>
    <submittedName>
        <fullName evidence="1">Uncharacterized protein</fullName>
    </submittedName>
</protein>
<evidence type="ECO:0000313" key="1">
    <source>
        <dbReference type="EMBL" id="KAI4319343.1"/>
    </source>
</evidence>
<reference evidence="2" key="1">
    <citation type="journal article" date="2023" name="Front. Plant Sci.">
        <title>Chromosomal-level genome assembly of Melastoma candidum provides insights into trichome evolution.</title>
        <authorList>
            <person name="Zhong Y."/>
            <person name="Wu W."/>
            <person name="Sun C."/>
            <person name="Zou P."/>
            <person name="Liu Y."/>
            <person name="Dai S."/>
            <person name="Zhou R."/>
        </authorList>
    </citation>
    <scope>NUCLEOTIDE SEQUENCE [LARGE SCALE GENOMIC DNA]</scope>
</reference>
<sequence>MLSDRHNKDMKALTREKGSQCDQNPILVKQHPEVTKRAMDEFHTLDNNAFLSYMSLSQISVPMTKCSSSMHFPEQVQPPFLANNSSPPLLIISSCSWVFSHCMH</sequence>
<gene>
    <name evidence="1" type="ORF">MLD38_032949</name>
</gene>